<organism evidence="2 3">
    <name type="scientific">Acinetobacter albensis</name>
    <dbReference type="NCBI Taxonomy" id="1673609"/>
    <lineage>
        <taxon>Bacteria</taxon>
        <taxon>Pseudomonadati</taxon>
        <taxon>Pseudomonadota</taxon>
        <taxon>Gammaproteobacteria</taxon>
        <taxon>Moraxellales</taxon>
        <taxon>Moraxellaceae</taxon>
        <taxon>Acinetobacter</taxon>
    </lineage>
</organism>
<dbReference type="Proteomes" id="UP000243661">
    <property type="component" value="Unassembled WGS sequence"/>
</dbReference>
<evidence type="ECO:0000313" key="2">
    <source>
        <dbReference type="EMBL" id="SCC72298.1"/>
    </source>
</evidence>
<dbReference type="AlphaFoldDB" id="A0A1C4GVR8"/>
<dbReference type="EMBL" id="FMBK01000008">
    <property type="protein sequence ID" value="SCC72298.1"/>
    <property type="molecule type" value="Genomic_DNA"/>
</dbReference>
<dbReference type="PROSITE" id="PS51257">
    <property type="entry name" value="PROKAR_LIPOPROTEIN"/>
    <property type="match status" value="1"/>
</dbReference>
<protein>
    <recommendedName>
        <fullName evidence="4">SH3 domain-containing protein</fullName>
    </recommendedName>
</protein>
<keyword evidence="1" id="KW-0732">Signal</keyword>
<proteinExistence type="predicted"/>
<feature type="signal peptide" evidence="1">
    <location>
        <begin position="1"/>
        <end position="20"/>
    </location>
</feature>
<reference evidence="2 3" key="1">
    <citation type="submission" date="2016-08" db="EMBL/GenBank/DDBJ databases">
        <authorList>
            <person name="Seilhamer J.J."/>
        </authorList>
    </citation>
    <scope>NUCLEOTIDE SEQUENCE [LARGE SCALE GENOMIC DNA]</scope>
    <source>
        <strain evidence="2 3">ANC 4874</strain>
    </source>
</reference>
<gene>
    <name evidence="2" type="ORF">GA0116959_108155</name>
</gene>
<dbReference type="RefSeq" id="WP_092720157.1">
    <property type="nucleotide sequence ID" value="NZ_FMBK01000008.1"/>
</dbReference>
<evidence type="ECO:0008006" key="4">
    <source>
        <dbReference type="Google" id="ProtNLM"/>
    </source>
</evidence>
<name>A0A1C4GVR8_9GAMM</name>
<accession>A0A1C4GVR8</accession>
<feature type="chain" id="PRO_5008692714" description="SH3 domain-containing protein" evidence="1">
    <location>
        <begin position="21"/>
        <end position="226"/>
    </location>
</feature>
<dbReference type="OrthoDB" id="6692669at2"/>
<evidence type="ECO:0000256" key="1">
    <source>
        <dbReference type="SAM" id="SignalP"/>
    </source>
</evidence>
<evidence type="ECO:0000313" key="3">
    <source>
        <dbReference type="Proteomes" id="UP000243661"/>
    </source>
</evidence>
<sequence length="226" mass="25612">MNKLFLIMIIFLLTACSSLEVETHNSLEKRVPNISVNTINVETKVDLEGKDNADSIQKVIELEEADALGEEYVFFPIAKKIVKNKTAVYDAPLNGKILKILNKGSEVLIFDRKNNWERITIENDSPQWINIKDLCSNENCHNVDKKKTESKQIAVKNISHLKKSDQLKTNNYKSHTISKSKINYSKNKSANIYNNSCSCTVIDYCVGPRGGHYCITSGGNKRYLPR</sequence>